<reference evidence="1" key="1">
    <citation type="submission" date="2023-10" db="EMBL/GenBank/DDBJ databases">
        <authorList>
            <person name="Rodriguez Cubillos JULIANA M."/>
            <person name="De Vega J."/>
        </authorList>
    </citation>
    <scope>NUCLEOTIDE SEQUENCE</scope>
</reference>
<dbReference type="EMBL" id="CASHSV030000034">
    <property type="protein sequence ID" value="CAJ2644616.1"/>
    <property type="molecule type" value="Genomic_DNA"/>
</dbReference>
<gene>
    <name evidence="1" type="ORF">MILVUS5_LOCUS13595</name>
</gene>
<dbReference type="Proteomes" id="UP001177021">
    <property type="component" value="Unassembled WGS sequence"/>
</dbReference>
<name>A0ACB0JHP7_TRIPR</name>
<comment type="caution">
    <text evidence="1">The sequence shown here is derived from an EMBL/GenBank/DDBJ whole genome shotgun (WGS) entry which is preliminary data.</text>
</comment>
<evidence type="ECO:0000313" key="2">
    <source>
        <dbReference type="Proteomes" id="UP001177021"/>
    </source>
</evidence>
<sequence length="331" mass="37318">MTMISWLTGCQMHLHYCFCSNKVKNTVVQTTQPPVRKPPNPTSLFCRMTMGFWSSPSANLHAPLAVVRKVEAKYPALLFKQQLTAYVEKMYGILRDNLKKELASFIQAPRTSKGVLRYGRSFSKDSPMGHWQSIIESLSTILCTMKENFLSLMRESASQYWLVVKVGLVKQKAQSYIGATLLTYMGGRTTVAEGRIVEQKVLESNPVLPASGNAKTVRNNNSSSTERHYIRCVKPNNLLKPAIFEHKNVLQQLRCGIGKTKMFLRAGQIAELDTCRSEILGKSTSIIQRKVRSYLSCRSFVSIRLPAIQIQAACRGQLARKVYEGLRQEAF</sequence>
<keyword evidence="2" id="KW-1185">Reference proteome</keyword>
<evidence type="ECO:0000313" key="1">
    <source>
        <dbReference type="EMBL" id="CAJ2644616.1"/>
    </source>
</evidence>
<proteinExistence type="predicted"/>
<organism evidence="1 2">
    <name type="scientific">Trifolium pratense</name>
    <name type="common">Red clover</name>
    <dbReference type="NCBI Taxonomy" id="57577"/>
    <lineage>
        <taxon>Eukaryota</taxon>
        <taxon>Viridiplantae</taxon>
        <taxon>Streptophyta</taxon>
        <taxon>Embryophyta</taxon>
        <taxon>Tracheophyta</taxon>
        <taxon>Spermatophyta</taxon>
        <taxon>Magnoliopsida</taxon>
        <taxon>eudicotyledons</taxon>
        <taxon>Gunneridae</taxon>
        <taxon>Pentapetalae</taxon>
        <taxon>rosids</taxon>
        <taxon>fabids</taxon>
        <taxon>Fabales</taxon>
        <taxon>Fabaceae</taxon>
        <taxon>Papilionoideae</taxon>
        <taxon>50 kb inversion clade</taxon>
        <taxon>NPAAA clade</taxon>
        <taxon>Hologalegina</taxon>
        <taxon>IRL clade</taxon>
        <taxon>Trifolieae</taxon>
        <taxon>Trifolium</taxon>
    </lineage>
</organism>
<protein>
    <submittedName>
        <fullName evidence="1">Uncharacterized protein</fullName>
    </submittedName>
</protein>
<accession>A0ACB0JHP7</accession>